<dbReference type="AlphaFoldDB" id="A0A5C8KCE8"/>
<dbReference type="OrthoDB" id="848575at2"/>
<protein>
    <recommendedName>
        <fullName evidence="4">DUF4595 domain-containing protein</fullName>
    </recommendedName>
</protein>
<dbReference type="Proteomes" id="UP000321926">
    <property type="component" value="Unassembled WGS sequence"/>
</dbReference>
<evidence type="ECO:0000313" key="3">
    <source>
        <dbReference type="Proteomes" id="UP000321926"/>
    </source>
</evidence>
<evidence type="ECO:0000313" key="2">
    <source>
        <dbReference type="EMBL" id="TXK50274.1"/>
    </source>
</evidence>
<feature type="signal peptide" evidence="1">
    <location>
        <begin position="1"/>
        <end position="19"/>
    </location>
</feature>
<dbReference type="PROSITE" id="PS51257">
    <property type="entry name" value="PROKAR_LIPOPROTEIN"/>
    <property type="match status" value="1"/>
</dbReference>
<accession>A0A5C8KCE8</accession>
<dbReference type="EMBL" id="VRTY01000013">
    <property type="protein sequence ID" value="TXK50274.1"/>
    <property type="molecule type" value="Genomic_DNA"/>
</dbReference>
<evidence type="ECO:0008006" key="4">
    <source>
        <dbReference type="Google" id="ProtNLM"/>
    </source>
</evidence>
<evidence type="ECO:0000256" key="1">
    <source>
        <dbReference type="SAM" id="SignalP"/>
    </source>
</evidence>
<gene>
    <name evidence="2" type="ORF">FVR03_05120</name>
</gene>
<sequence>MKQNLHFFLLFGLLMLLTACEEGVLGPRQTVCLEVRQENNSGSTIDRQYNNQQLSEIYVLQNGNIQYYNQFFYNDKGQVIENQYYNLQNSNESPPEIISYNEKGNWIKSSSTYANGDEIYYIIEYNAQNQMKKLTSSSRRSGAVTLNFTIEYEWEGSNNVKRTYVSSAMRQVIVYEFDLNRQNKRRKEQEKIAFMSLTVAHNRNMYRRQTTTTTDIASGRVTETVSDFLYEYNSQGYPLQLTRTSTTNAAAPVTNTTSFYYDCE</sequence>
<dbReference type="RefSeq" id="WP_147920687.1">
    <property type="nucleotide sequence ID" value="NZ_VRTY01000013.1"/>
</dbReference>
<feature type="chain" id="PRO_5023048446" description="DUF4595 domain-containing protein" evidence="1">
    <location>
        <begin position="20"/>
        <end position="264"/>
    </location>
</feature>
<name>A0A5C8KCE8_9BACT</name>
<organism evidence="2 3">
    <name type="scientific">Pontibacter qinzhouensis</name>
    <dbReference type="NCBI Taxonomy" id="2603253"/>
    <lineage>
        <taxon>Bacteria</taxon>
        <taxon>Pseudomonadati</taxon>
        <taxon>Bacteroidota</taxon>
        <taxon>Cytophagia</taxon>
        <taxon>Cytophagales</taxon>
        <taxon>Hymenobacteraceae</taxon>
        <taxon>Pontibacter</taxon>
    </lineage>
</organism>
<keyword evidence="1" id="KW-0732">Signal</keyword>
<reference evidence="2 3" key="1">
    <citation type="submission" date="2019-08" db="EMBL/GenBank/DDBJ databases">
        <authorList>
            <person name="Shi S."/>
        </authorList>
    </citation>
    <scope>NUCLEOTIDE SEQUENCE [LARGE SCALE GENOMIC DNA]</scope>
    <source>
        <strain evidence="2 3">GY10130</strain>
    </source>
</reference>
<keyword evidence="3" id="KW-1185">Reference proteome</keyword>
<comment type="caution">
    <text evidence="2">The sequence shown here is derived from an EMBL/GenBank/DDBJ whole genome shotgun (WGS) entry which is preliminary data.</text>
</comment>
<proteinExistence type="predicted"/>